<feature type="region of interest" description="Disordered" evidence="1">
    <location>
        <begin position="73"/>
        <end position="98"/>
    </location>
</feature>
<name>A0A388TEI2_TERA1</name>
<dbReference type="AlphaFoldDB" id="A0A388TEI2"/>
<accession>A0A388TEI2</accession>
<organism evidence="2 3">
    <name type="scientific">Termititenax aidoneus</name>
    <dbReference type="NCBI Taxonomy" id="2218524"/>
    <lineage>
        <taxon>Bacteria</taxon>
        <taxon>Bacillati</taxon>
        <taxon>Candidatus Margulisiibacteriota</taxon>
        <taxon>Candidatus Termititenacia</taxon>
        <taxon>Candidatus Termititenacales</taxon>
        <taxon>Candidatus Termititenacaceae</taxon>
        <taxon>Candidatus Termititenax</taxon>
    </lineage>
</organism>
<dbReference type="EMBL" id="BGZN01000145">
    <property type="protein sequence ID" value="GBR75060.1"/>
    <property type="molecule type" value="Genomic_DNA"/>
</dbReference>
<reference evidence="2 3" key="1">
    <citation type="journal article" date="2019" name="ISME J.">
        <title>Genome analyses of uncultured TG2/ZB3 bacteria in 'Margulisbacteria' specifically attached to ectosymbiotic spirochetes of protists in the termite gut.</title>
        <authorList>
            <person name="Utami Y.D."/>
            <person name="Kuwahara H."/>
            <person name="Igai K."/>
            <person name="Murakami T."/>
            <person name="Sugaya K."/>
            <person name="Morikawa T."/>
            <person name="Nagura Y."/>
            <person name="Yuki M."/>
            <person name="Deevong P."/>
            <person name="Inoue T."/>
            <person name="Kihara K."/>
            <person name="Lo N."/>
            <person name="Yamada A."/>
            <person name="Ohkuma M."/>
            <person name="Hongoh Y."/>
        </authorList>
    </citation>
    <scope>NUCLEOTIDE SEQUENCE [LARGE SCALE GENOMIC DNA]</scope>
    <source>
        <strain evidence="2">NkOx7-01</strain>
    </source>
</reference>
<feature type="compositionally biased region" description="Basic and acidic residues" evidence="1">
    <location>
        <begin position="17"/>
        <end position="27"/>
    </location>
</feature>
<feature type="compositionally biased region" description="Basic and acidic residues" evidence="1">
    <location>
        <begin position="73"/>
        <end position="83"/>
    </location>
</feature>
<sequence length="98" mass="11529">MVEVKINDGEEAAQKQPDAEEEKKPEVKPPPPEEISEIDLHELQIKLEKVKSYIKRTEMRINANELNLQRLRERQQAREDKRMNATLAPRKNKTENQV</sequence>
<dbReference type="Proteomes" id="UP000269352">
    <property type="component" value="Unassembled WGS sequence"/>
</dbReference>
<proteinExistence type="predicted"/>
<evidence type="ECO:0000256" key="1">
    <source>
        <dbReference type="SAM" id="MobiDB-lite"/>
    </source>
</evidence>
<gene>
    <name evidence="2" type="ORF">NO1_2122</name>
</gene>
<comment type="caution">
    <text evidence="2">The sequence shown here is derived from an EMBL/GenBank/DDBJ whole genome shotgun (WGS) entry which is preliminary data.</text>
</comment>
<evidence type="ECO:0000313" key="2">
    <source>
        <dbReference type="EMBL" id="GBR75060.1"/>
    </source>
</evidence>
<evidence type="ECO:0000313" key="3">
    <source>
        <dbReference type="Proteomes" id="UP000269352"/>
    </source>
</evidence>
<protein>
    <submittedName>
        <fullName evidence="2">Uncharacterized protein</fullName>
    </submittedName>
</protein>
<feature type="region of interest" description="Disordered" evidence="1">
    <location>
        <begin position="1"/>
        <end position="35"/>
    </location>
</feature>
<keyword evidence="3" id="KW-1185">Reference proteome</keyword>